<sequence>MAHSIYSKGTPIWYDDRELGWVRGEVVEAIVNSKDVQLTLSNGRHGKPVVVRTSIGDIVDNDARLPPLRNSSKFDQAADLSSLPHLNEPSILQVIEARYAQKRIYTYSGIVLVAVNPFCDVPLYGPEVIEAYAGRSRDSLEPHLFTIAEETYTAMRHTRRSQTVIISGERCVLLSAKYIMRYLASVNPAASEAVSGLNDSPTTVERQILATNPILEAFGNAKTTRNDNSSRFGKYIQILFDASHTIIGARIRTYLLERARISFQQRGERNYHIFYQLCAGASPEERAALSLDRPSSEFAYLASSAFDADEASNFATTKRALSIVGIDNGRQMRIFELLAGLLHLGNVDIKQYRDNPDAVISEKDVSLVIAMHMLGIDLKEFRKWTATKHFAARGEDIKSARTVAQARGVRDGVAKFIYSCVFDWLVAQVNASLGTDDVMRKEQMFIAVLDIYGFEHFEMNSFEQFCINYANEKLQQQFTSHVFKIQQAEYASEDIDWHTIDFSDNQPTIDLIEGRLGLLAILDEESRLAAGTDGSFVEKLNWQLLGQGQSQTPKPTHGGLFRSTSDTFTIAHYAHSVEYTVDGFLEKNRGTVPDEHMDLILGSTNVFLREVVETSAAGKSYQHHTNKSGSSHPAVTTSRKPTQCSIFKTSLKTLMDTLAQTDIHYIRCIKPNDEKRSWALDRALVLNQLRACGVLETVRISCSGYPSRWTYEEFAIRCAFPFVRRRGYSCLNSSRTDTPSFCPSMIWICLKSRRTQN</sequence>
<keyword evidence="2" id="KW-1185">Reference proteome</keyword>
<gene>
    <name evidence="1" type="ORF">K488DRAFT_45406</name>
</gene>
<proteinExistence type="predicted"/>
<keyword evidence="1" id="KW-0378">Hydrolase</keyword>
<comment type="caution">
    <text evidence="1">The sequence shown here is derived from an EMBL/GenBank/DDBJ whole genome shotgun (WGS) entry which is preliminary data.</text>
</comment>
<evidence type="ECO:0000313" key="2">
    <source>
        <dbReference type="Proteomes" id="UP000814128"/>
    </source>
</evidence>
<dbReference type="EMBL" id="MU273500">
    <property type="protein sequence ID" value="KAI0034460.1"/>
    <property type="molecule type" value="Genomic_DNA"/>
</dbReference>
<protein>
    <submittedName>
        <fullName evidence="1">P-loop containing nucleoside triphosphate hydrolase protein</fullName>
    </submittedName>
</protein>
<reference evidence="1" key="1">
    <citation type="submission" date="2021-02" db="EMBL/GenBank/DDBJ databases">
        <authorList>
            <consortium name="DOE Joint Genome Institute"/>
            <person name="Ahrendt S."/>
            <person name="Looney B.P."/>
            <person name="Miyauchi S."/>
            <person name="Morin E."/>
            <person name="Drula E."/>
            <person name="Courty P.E."/>
            <person name="Chicoki N."/>
            <person name="Fauchery L."/>
            <person name="Kohler A."/>
            <person name="Kuo A."/>
            <person name="Labutti K."/>
            <person name="Pangilinan J."/>
            <person name="Lipzen A."/>
            <person name="Riley R."/>
            <person name="Andreopoulos W."/>
            <person name="He G."/>
            <person name="Johnson J."/>
            <person name="Barry K.W."/>
            <person name="Grigoriev I.V."/>
            <person name="Nagy L."/>
            <person name="Hibbett D."/>
            <person name="Henrissat B."/>
            <person name="Matheny P.B."/>
            <person name="Labbe J."/>
            <person name="Martin F."/>
        </authorList>
    </citation>
    <scope>NUCLEOTIDE SEQUENCE</scope>
    <source>
        <strain evidence="1">EC-137</strain>
    </source>
</reference>
<evidence type="ECO:0000313" key="1">
    <source>
        <dbReference type="EMBL" id="KAI0034460.1"/>
    </source>
</evidence>
<organism evidence="1 2">
    <name type="scientific">Vararia minispora EC-137</name>
    <dbReference type="NCBI Taxonomy" id="1314806"/>
    <lineage>
        <taxon>Eukaryota</taxon>
        <taxon>Fungi</taxon>
        <taxon>Dikarya</taxon>
        <taxon>Basidiomycota</taxon>
        <taxon>Agaricomycotina</taxon>
        <taxon>Agaricomycetes</taxon>
        <taxon>Russulales</taxon>
        <taxon>Lachnocladiaceae</taxon>
        <taxon>Vararia</taxon>
    </lineage>
</organism>
<accession>A0ACB8QS71</accession>
<reference evidence="1" key="2">
    <citation type="journal article" date="2022" name="New Phytol.">
        <title>Evolutionary transition to the ectomycorrhizal habit in the genomes of a hyperdiverse lineage of mushroom-forming fungi.</title>
        <authorList>
            <person name="Looney B."/>
            <person name="Miyauchi S."/>
            <person name="Morin E."/>
            <person name="Drula E."/>
            <person name="Courty P.E."/>
            <person name="Kohler A."/>
            <person name="Kuo A."/>
            <person name="LaButti K."/>
            <person name="Pangilinan J."/>
            <person name="Lipzen A."/>
            <person name="Riley R."/>
            <person name="Andreopoulos W."/>
            <person name="He G."/>
            <person name="Johnson J."/>
            <person name="Nolan M."/>
            <person name="Tritt A."/>
            <person name="Barry K.W."/>
            <person name="Grigoriev I.V."/>
            <person name="Nagy L.G."/>
            <person name="Hibbett D."/>
            <person name="Henrissat B."/>
            <person name="Matheny P.B."/>
            <person name="Labbe J."/>
            <person name="Martin F.M."/>
        </authorList>
    </citation>
    <scope>NUCLEOTIDE SEQUENCE</scope>
    <source>
        <strain evidence="1">EC-137</strain>
    </source>
</reference>
<dbReference type="Proteomes" id="UP000814128">
    <property type="component" value="Unassembled WGS sequence"/>
</dbReference>
<name>A0ACB8QS71_9AGAM</name>